<dbReference type="InterPro" id="IPR050570">
    <property type="entry name" value="Cell_wall_metabolism_enzyme"/>
</dbReference>
<feature type="domain" description="M23ase beta-sheet core" evidence="1">
    <location>
        <begin position="130"/>
        <end position="225"/>
    </location>
</feature>
<dbReference type="Gene3D" id="2.70.70.10">
    <property type="entry name" value="Glucose Permease (Domain IIA)"/>
    <property type="match status" value="1"/>
</dbReference>
<sequence length="788" mass="87419">MKKLIFMIFAFSITHGQFVSDKNFGFSGGPTMRPEQQLNQSSCISAEERAFVNDNKLDIVYRPGSRDTVLFDDPMGNGGMFGDDQYISGYVDEDPSGYIQDYMCWWVTYNGHWGTDICIPTFYHMDEMITPVLAAADGIVVYTHDGEFDRRLEWVTGAVGNAAIIRHSDDTEGLYWHFKKHSIQVSLGDTVQAGDTLGFVGSSGISSWPHLHFEVQDPNGYLIDPWTGPCGADQTMWEDQYVHAAMTPSHVTNFISSSYPVPDNPAWLYAGSENVPNRSHMNIEELWWSIVRTRSLMNTDTLVWEFYKGDEFYSEIRWVPGNAYWWPVGIDVAVGWWFSYWFVPDNNMDPEDYGEWTEKFYINSVQFDQLSYTIDDIPNQLPNVDFQQIEIQLGETVTGEFTASDPDGDIFWFNLESEPNNGGSIELYGGRDRKYLYAAPSNYVGYDVVGLSAIDDHGEQGPMTLVIFNVNGPGVSYSSVWPTYAAPGADSVLISADVLGSAGHEYDVVAIIENVEGSYQDTVDLSESGNNWFSFWQVPEVEDLYSVDLILNNYTDSEEYDYPGIGRFTSAGPVTAEISFSGDSIPDPGAGINIDLVLTNEGTDITVEYISAGLVTDNVPCIQSSSGNTLFFGDIAPGSSTEPSGGGIFAIISEDCPPGTNIMIPVNIMSDGIQLWQDQIEINVSALFADDGPIVPSVFALRPAVPNPFNPVTEIRFDVPRSGGVQLNIYDLLGHPVKNLVNGSKDPGTYSVTWDAKNNNGYQVSAGMYLFQLRSGTYVQTRKMVLLK</sequence>
<evidence type="ECO:0008006" key="4">
    <source>
        <dbReference type="Google" id="ProtNLM"/>
    </source>
</evidence>
<proteinExistence type="predicted"/>
<dbReference type="NCBIfam" id="TIGR04183">
    <property type="entry name" value="Por_Secre_tail"/>
    <property type="match status" value="1"/>
</dbReference>
<evidence type="ECO:0000259" key="1">
    <source>
        <dbReference type="Pfam" id="PF01551"/>
    </source>
</evidence>
<feature type="domain" description="FlgD/Vpr Ig-like" evidence="2">
    <location>
        <begin position="724"/>
        <end position="774"/>
    </location>
</feature>
<dbReference type="SUPFAM" id="SSF51261">
    <property type="entry name" value="Duplicated hybrid motif"/>
    <property type="match status" value="1"/>
</dbReference>
<protein>
    <recommendedName>
        <fullName evidence="4">Peptidase M23 domain-containing protein</fullName>
    </recommendedName>
</protein>
<dbReference type="InterPro" id="IPR025965">
    <property type="entry name" value="FlgD/Vpr_Ig-like"/>
</dbReference>
<accession>A0A381W963</accession>
<dbReference type="InterPro" id="IPR016047">
    <property type="entry name" value="M23ase_b-sheet_dom"/>
</dbReference>
<reference evidence="3" key="1">
    <citation type="submission" date="2018-05" db="EMBL/GenBank/DDBJ databases">
        <authorList>
            <person name="Lanie J.A."/>
            <person name="Ng W.-L."/>
            <person name="Kazmierczak K.M."/>
            <person name="Andrzejewski T.M."/>
            <person name="Davidsen T.M."/>
            <person name="Wayne K.J."/>
            <person name="Tettelin H."/>
            <person name="Glass J.I."/>
            <person name="Rusch D."/>
            <person name="Podicherti R."/>
            <person name="Tsui H.-C.T."/>
            <person name="Winkler M.E."/>
        </authorList>
    </citation>
    <scope>NUCLEOTIDE SEQUENCE</scope>
</reference>
<dbReference type="InterPro" id="IPR026444">
    <property type="entry name" value="Secre_tail"/>
</dbReference>
<dbReference type="Pfam" id="PF01551">
    <property type="entry name" value="Peptidase_M23"/>
    <property type="match status" value="1"/>
</dbReference>
<dbReference type="PANTHER" id="PTHR21666:SF270">
    <property type="entry name" value="MUREIN HYDROLASE ACTIVATOR ENVC"/>
    <property type="match status" value="1"/>
</dbReference>
<gene>
    <name evidence="3" type="ORF">METZ01_LOCUS101878</name>
</gene>
<dbReference type="PANTHER" id="PTHR21666">
    <property type="entry name" value="PEPTIDASE-RELATED"/>
    <property type="match status" value="1"/>
</dbReference>
<dbReference type="CDD" id="cd12797">
    <property type="entry name" value="M23_peptidase"/>
    <property type="match status" value="1"/>
</dbReference>
<organism evidence="3">
    <name type="scientific">marine metagenome</name>
    <dbReference type="NCBI Taxonomy" id="408172"/>
    <lineage>
        <taxon>unclassified sequences</taxon>
        <taxon>metagenomes</taxon>
        <taxon>ecological metagenomes</taxon>
    </lineage>
</organism>
<dbReference type="AlphaFoldDB" id="A0A381W963"/>
<dbReference type="GO" id="GO:0004222">
    <property type="term" value="F:metalloendopeptidase activity"/>
    <property type="evidence" value="ECO:0007669"/>
    <property type="project" value="TreeGrafter"/>
</dbReference>
<name>A0A381W963_9ZZZZ</name>
<dbReference type="Gene3D" id="2.60.40.4070">
    <property type="match status" value="1"/>
</dbReference>
<dbReference type="InterPro" id="IPR011055">
    <property type="entry name" value="Dup_hybrid_motif"/>
</dbReference>
<dbReference type="EMBL" id="UINC01011073">
    <property type="protein sequence ID" value="SVA49024.1"/>
    <property type="molecule type" value="Genomic_DNA"/>
</dbReference>
<evidence type="ECO:0000313" key="3">
    <source>
        <dbReference type="EMBL" id="SVA49024.1"/>
    </source>
</evidence>
<evidence type="ECO:0000259" key="2">
    <source>
        <dbReference type="Pfam" id="PF13860"/>
    </source>
</evidence>
<dbReference type="Pfam" id="PF13860">
    <property type="entry name" value="FlgD_ig"/>
    <property type="match status" value="1"/>
</dbReference>